<dbReference type="Pfam" id="PF02493">
    <property type="entry name" value="MORN"/>
    <property type="match status" value="8"/>
</dbReference>
<evidence type="ECO:0008006" key="4">
    <source>
        <dbReference type="Google" id="ProtNLM"/>
    </source>
</evidence>
<keyword evidence="3" id="KW-1185">Reference proteome</keyword>
<name>A0A1R2AYP9_9CILI</name>
<dbReference type="FunFam" id="2.20.110.10:FF:000002">
    <property type="entry name" value="Phosphatidylinositol 4-phosphate 5-kinase 8"/>
    <property type="match status" value="1"/>
</dbReference>
<accession>A0A1R2AYP9</accession>
<reference evidence="2 3" key="1">
    <citation type="submission" date="2016-11" db="EMBL/GenBank/DDBJ databases">
        <title>The macronuclear genome of Stentor coeruleus: a giant cell with tiny introns.</title>
        <authorList>
            <person name="Slabodnick M."/>
            <person name="Ruby J.G."/>
            <person name="Reiff S.B."/>
            <person name="Swart E.C."/>
            <person name="Gosai S."/>
            <person name="Prabakaran S."/>
            <person name="Witkowska E."/>
            <person name="Larue G.E."/>
            <person name="Fisher S."/>
            <person name="Freeman R.M."/>
            <person name="Gunawardena J."/>
            <person name="Chu W."/>
            <person name="Stover N.A."/>
            <person name="Gregory B.D."/>
            <person name="Nowacki M."/>
            <person name="Derisi J."/>
            <person name="Roy S.W."/>
            <person name="Marshall W.F."/>
            <person name="Sood P."/>
        </authorList>
    </citation>
    <scope>NUCLEOTIDE SEQUENCE [LARGE SCALE GENOMIC DNA]</scope>
    <source>
        <strain evidence="2">WM001</strain>
    </source>
</reference>
<dbReference type="EMBL" id="MPUH01001173">
    <property type="protein sequence ID" value="OMJ69649.1"/>
    <property type="molecule type" value="Genomic_DNA"/>
</dbReference>
<dbReference type="InterPro" id="IPR003409">
    <property type="entry name" value="MORN"/>
</dbReference>
<evidence type="ECO:0000313" key="2">
    <source>
        <dbReference type="EMBL" id="OMJ69649.1"/>
    </source>
</evidence>
<dbReference type="OrthoDB" id="392831at2759"/>
<dbReference type="PANTHER" id="PTHR23084">
    <property type="entry name" value="PHOSPHATIDYLINOSITOL-4-PHOSPHATE 5-KINASE RELATED"/>
    <property type="match status" value="1"/>
</dbReference>
<dbReference type="AlphaFoldDB" id="A0A1R2AYP9"/>
<dbReference type="PANTHER" id="PTHR23084:SF179">
    <property type="entry name" value="OS10G0565000 PROTEIN"/>
    <property type="match status" value="1"/>
</dbReference>
<proteinExistence type="predicted"/>
<organism evidence="2 3">
    <name type="scientific">Stentor coeruleus</name>
    <dbReference type="NCBI Taxonomy" id="5963"/>
    <lineage>
        <taxon>Eukaryota</taxon>
        <taxon>Sar</taxon>
        <taxon>Alveolata</taxon>
        <taxon>Ciliophora</taxon>
        <taxon>Postciliodesmatophora</taxon>
        <taxon>Heterotrichea</taxon>
        <taxon>Heterotrichida</taxon>
        <taxon>Stentoridae</taxon>
        <taxon>Stentor</taxon>
    </lineage>
</organism>
<comment type="caution">
    <text evidence="2">The sequence shown here is derived from an EMBL/GenBank/DDBJ whole genome shotgun (WGS) entry which is preliminary data.</text>
</comment>
<gene>
    <name evidence="2" type="ORF">SteCoe_32564</name>
</gene>
<dbReference type="Gene3D" id="2.20.110.10">
    <property type="entry name" value="Histone H3 K4-specific methyltransferase SET7/9 N-terminal domain"/>
    <property type="match status" value="3"/>
</dbReference>
<dbReference type="SMART" id="SM00698">
    <property type="entry name" value="MORN"/>
    <property type="match status" value="8"/>
</dbReference>
<sequence length="393" mass="45527">MGNTNNALCFQCIARIDNEIKGTVINIQILTPMPMKETLSTEPNFPDNSIVLIQSNWKGFIQKKRYQFLKKLTLSSSFFPQMDLFETLTNGFITKREDHKYTYISGTVYEGQWLGGFRHGIGKAQWPDGSFYEGEWSYGYPFGKGKFTHSDGEVFKGKWINPYSTAKHHSPDTKEKNGYIWLSSKPQLHRFKFCAHQRNLDMIKKSVEIFSKQLIDHKDDIEKALEQIIDDFTEIYTDGVIYKGTLEDNKKNGLGLSKWGNGDEYKGYWKNDYQHGLGINNWIDGSYFFGYYVEGRKEGIGEYVWEDGTIYRGEWVNNKSHGIGEYIWSDGRKYVGQWQDGLMHGFGVYYWINGNRYEGGWKHGKKHGVGISITSSGIETKDQWEYGKIIKID</sequence>
<protein>
    <recommendedName>
        <fullName evidence="4">MORN repeat protein</fullName>
    </recommendedName>
</protein>
<dbReference type="PROSITE" id="PS50096">
    <property type="entry name" value="IQ"/>
    <property type="match status" value="1"/>
</dbReference>
<dbReference type="Proteomes" id="UP000187209">
    <property type="component" value="Unassembled WGS sequence"/>
</dbReference>
<dbReference type="SUPFAM" id="SSF82185">
    <property type="entry name" value="Histone H3 K4-specific methyltransferase SET7/9 N-terminal domain"/>
    <property type="match status" value="3"/>
</dbReference>
<evidence type="ECO:0000313" key="3">
    <source>
        <dbReference type="Proteomes" id="UP000187209"/>
    </source>
</evidence>
<evidence type="ECO:0000256" key="1">
    <source>
        <dbReference type="ARBA" id="ARBA00022737"/>
    </source>
</evidence>
<keyword evidence="1" id="KW-0677">Repeat</keyword>